<feature type="domain" description="DUF551" evidence="1">
    <location>
        <begin position="43"/>
        <end position="97"/>
    </location>
</feature>
<evidence type="ECO:0000259" key="1">
    <source>
        <dbReference type="Pfam" id="PF04448"/>
    </source>
</evidence>
<dbReference type="EMBL" id="LAZR01000286">
    <property type="protein sequence ID" value="KKN77025.1"/>
    <property type="molecule type" value="Genomic_DNA"/>
</dbReference>
<sequence>MNIEIEKKKREFLFNWMAKGILEGTPMYEKAMVALTSLLQENWTSVEDELPKKAGKYIVCHKKGIIPRVEETEITKSLIPLLKHTSITHWQPLPEKPKED</sequence>
<name>A0A0F9T719_9ZZZZ</name>
<proteinExistence type="predicted"/>
<comment type="caution">
    <text evidence="2">The sequence shown here is derived from an EMBL/GenBank/DDBJ whole genome shotgun (WGS) entry which is preliminary data.</text>
</comment>
<evidence type="ECO:0000313" key="2">
    <source>
        <dbReference type="EMBL" id="KKN77025.1"/>
    </source>
</evidence>
<organism evidence="2">
    <name type="scientific">marine sediment metagenome</name>
    <dbReference type="NCBI Taxonomy" id="412755"/>
    <lineage>
        <taxon>unclassified sequences</taxon>
        <taxon>metagenomes</taxon>
        <taxon>ecological metagenomes</taxon>
    </lineage>
</organism>
<dbReference type="AlphaFoldDB" id="A0A0F9T719"/>
<dbReference type="InterPro" id="IPR007539">
    <property type="entry name" value="DUF551"/>
</dbReference>
<reference evidence="2" key="1">
    <citation type="journal article" date="2015" name="Nature">
        <title>Complex archaea that bridge the gap between prokaryotes and eukaryotes.</title>
        <authorList>
            <person name="Spang A."/>
            <person name="Saw J.H."/>
            <person name="Jorgensen S.L."/>
            <person name="Zaremba-Niedzwiedzka K."/>
            <person name="Martijn J."/>
            <person name="Lind A.E."/>
            <person name="van Eijk R."/>
            <person name="Schleper C."/>
            <person name="Guy L."/>
            <person name="Ettema T.J."/>
        </authorList>
    </citation>
    <scope>NUCLEOTIDE SEQUENCE</scope>
</reference>
<accession>A0A0F9T719</accession>
<gene>
    <name evidence="2" type="ORF">LCGC14_0365170</name>
</gene>
<dbReference type="Pfam" id="PF04448">
    <property type="entry name" value="DUF551"/>
    <property type="match status" value="1"/>
</dbReference>
<protein>
    <recommendedName>
        <fullName evidence="1">DUF551 domain-containing protein</fullName>
    </recommendedName>
</protein>